<evidence type="ECO:0000313" key="1">
    <source>
        <dbReference type="EMBL" id="KAI4366198.1"/>
    </source>
</evidence>
<evidence type="ECO:0000313" key="2">
    <source>
        <dbReference type="Proteomes" id="UP001057402"/>
    </source>
</evidence>
<reference evidence="2" key="1">
    <citation type="journal article" date="2023" name="Front. Plant Sci.">
        <title>Chromosomal-level genome assembly of Melastoma candidum provides insights into trichome evolution.</title>
        <authorList>
            <person name="Zhong Y."/>
            <person name="Wu W."/>
            <person name="Sun C."/>
            <person name="Zou P."/>
            <person name="Liu Y."/>
            <person name="Dai S."/>
            <person name="Zhou R."/>
        </authorList>
    </citation>
    <scope>NUCLEOTIDE SEQUENCE [LARGE SCALE GENOMIC DNA]</scope>
</reference>
<gene>
    <name evidence="1" type="ORF">MLD38_022106</name>
</gene>
<organism evidence="1 2">
    <name type="scientific">Melastoma candidum</name>
    <dbReference type="NCBI Taxonomy" id="119954"/>
    <lineage>
        <taxon>Eukaryota</taxon>
        <taxon>Viridiplantae</taxon>
        <taxon>Streptophyta</taxon>
        <taxon>Embryophyta</taxon>
        <taxon>Tracheophyta</taxon>
        <taxon>Spermatophyta</taxon>
        <taxon>Magnoliopsida</taxon>
        <taxon>eudicotyledons</taxon>
        <taxon>Gunneridae</taxon>
        <taxon>Pentapetalae</taxon>
        <taxon>rosids</taxon>
        <taxon>malvids</taxon>
        <taxon>Myrtales</taxon>
        <taxon>Melastomataceae</taxon>
        <taxon>Melastomatoideae</taxon>
        <taxon>Melastomateae</taxon>
        <taxon>Melastoma</taxon>
    </lineage>
</organism>
<comment type="caution">
    <text evidence="1">The sequence shown here is derived from an EMBL/GenBank/DDBJ whole genome shotgun (WGS) entry which is preliminary data.</text>
</comment>
<keyword evidence="2" id="KW-1185">Reference proteome</keyword>
<proteinExistence type="predicted"/>
<sequence>MLSPSTDGVQPASTKHVLTDVSTELYSFSINLVRNLKWEFKGRSKNADPSASGVNCNVCPYPCLHQVPCKGTQYKALPRLLRRHRPRPCLTMARASIKGPVRQDSSLRCCQFPPPAPIKAKTRRFERIYRDSGELEEKSCSCTKGRRMDLIFIETRCSYTRKSYSVL</sequence>
<accession>A0ACB9QJ64</accession>
<protein>
    <submittedName>
        <fullName evidence="1">Uncharacterized protein</fullName>
    </submittedName>
</protein>
<dbReference type="Proteomes" id="UP001057402">
    <property type="component" value="Chromosome 6"/>
</dbReference>
<name>A0ACB9QJ64_9MYRT</name>
<dbReference type="EMBL" id="CM042885">
    <property type="protein sequence ID" value="KAI4366198.1"/>
    <property type="molecule type" value="Genomic_DNA"/>
</dbReference>